<gene>
    <name evidence="1" type="ORF">BCR44DRAFT_1434078</name>
</gene>
<proteinExistence type="predicted"/>
<dbReference type="Proteomes" id="UP000193411">
    <property type="component" value="Unassembled WGS sequence"/>
</dbReference>
<comment type="caution">
    <text evidence="1">The sequence shown here is derived from an EMBL/GenBank/DDBJ whole genome shotgun (WGS) entry which is preliminary data.</text>
</comment>
<sequence>MIWMTCCGADSHRSACSRGEWGVMVDCVIALATVDDGLCVLCVSSFIYFPQLSSCSQPLDLCRFHFVSPRDMLSLLVLTLSKSCTSANFTYTLSHPNQTDFLTTNLGNLQEHTSTLNVRIPALGGSCSSSQVFDNMATDTVWANSIHFTHGRLVSLVGADTVIKVVHEVGNEFAGDPPSNARPILGIGPTCTVRDAQKTSVHVCLQVVWHHLERIRDCFCLCCKNHSFCLDCSVV</sequence>
<keyword evidence="2" id="KW-1185">Reference proteome</keyword>
<organism evidence="1 2">
    <name type="scientific">Catenaria anguillulae PL171</name>
    <dbReference type="NCBI Taxonomy" id="765915"/>
    <lineage>
        <taxon>Eukaryota</taxon>
        <taxon>Fungi</taxon>
        <taxon>Fungi incertae sedis</taxon>
        <taxon>Blastocladiomycota</taxon>
        <taxon>Blastocladiomycetes</taxon>
        <taxon>Blastocladiales</taxon>
        <taxon>Catenariaceae</taxon>
        <taxon>Catenaria</taxon>
    </lineage>
</organism>
<evidence type="ECO:0000313" key="1">
    <source>
        <dbReference type="EMBL" id="ORZ35377.1"/>
    </source>
</evidence>
<name>A0A1Y2HL94_9FUNG</name>
<protein>
    <submittedName>
        <fullName evidence="1">Uncharacterized protein</fullName>
    </submittedName>
</protein>
<reference evidence="1 2" key="1">
    <citation type="submission" date="2016-07" db="EMBL/GenBank/DDBJ databases">
        <title>Pervasive Adenine N6-methylation of Active Genes in Fungi.</title>
        <authorList>
            <consortium name="DOE Joint Genome Institute"/>
            <person name="Mondo S.J."/>
            <person name="Dannebaum R.O."/>
            <person name="Kuo R.C."/>
            <person name="Labutti K."/>
            <person name="Haridas S."/>
            <person name="Kuo A."/>
            <person name="Salamov A."/>
            <person name="Ahrendt S.R."/>
            <person name="Lipzen A."/>
            <person name="Sullivan W."/>
            <person name="Andreopoulos W.B."/>
            <person name="Clum A."/>
            <person name="Lindquist E."/>
            <person name="Daum C."/>
            <person name="Ramamoorthy G.K."/>
            <person name="Gryganskyi A."/>
            <person name="Culley D."/>
            <person name="Magnuson J.K."/>
            <person name="James T.Y."/>
            <person name="O'Malley M.A."/>
            <person name="Stajich J.E."/>
            <person name="Spatafora J.W."/>
            <person name="Visel A."/>
            <person name="Grigoriev I.V."/>
        </authorList>
    </citation>
    <scope>NUCLEOTIDE SEQUENCE [LARGE SCALE GENOMIC DNA]</scope>
    <source>
        <strain evidence="1 2">PL171</strain>
    </source>
</reference>
<dbReference type="AlphaFoldDB" id="A0A1Y2HL94"/>
<evidence type="ECO:0000313" key="2">
    <source>
        <dbReference type="Proteomes" id="UP000193411"/>
    </source>
</evidence>
<dbReference type="EMBL" id="MCFL01000022">
    <property type="protein sequence ID" value="ORZ35377.1"/>
    <property type="molecule type" value="Genomic_DNA"/>
</dbReference>
<accession>A0A1Y2HL94</accession>